<evidence type="ECO:0000313" key="3">
    <source>
        <dbReference type="Proteomes" id="UP001358417"/>
    </source>
</evidence>
<feature type="compositionally biased region" description="Acidic residues" evidence="1">
    <location>
        <begin position="276"/>
        <end position="285"/>
    </location>
</feature>
<feature type="compositionally biased region" description="Low complexity" evidence="1">
    <location>
        <begin position="54"/>
        <end position="65"/>
    </location>
</feature>
<name>A0AAV9MVK2_9EURO</name>
<protein>
    <submittedName>
        <fullName evidence="2">Uncharacterized protein</fullName>
    </submittedName>
</protein>
<evidence type="ECO:0000313" key="2">
    <source>
        <dbReference type="EMBL" id="KAK5045658.1"/>
    </source>
</evidence>
<feature type="compositionally biased region" description="Polar residues" evidence="1">
    <location>
        <begin position="75"/>
        <end position="86"/>
    </location>
</feature>
<feature type="compositionally biased region" description="Basic and acidic residues" evidence="1">
    <location>
        <begin position="262"/>
        <end position="275"/>
    </location>
</feature>
<feature type="compositionally biased region" description="Basic and acidic residues" evidence="1">
    <location>
        <begin position="502"/>
        <end position="511"/>
    </location>
</feature>
<gene>
    <name evidence="2" type="ORF">LTR84_009027</name>
</gene>
<keyword evidence="3" id="KW-1185">Reference proteome</keyword>
<feature type="compositionally biased region" description="Basic and acidic residues" evidence="1">
    <location>
        <begin position="308"/>
        <end position="328"/>
    </location>
</feature>
<reference evidence="2 3" key="1">
    <citation type="submission" date="2023-08" db="EMBL/GenBank/DDBJ databases">
        <title>Black Yeasts Isolated from many extreme environments.</title>
        <authorList>
            <person name="Coleine C."/>
            <person name="Stajich J.E."/>
            <person name="Selbmann L."/>
        </authorList>
    </citation>
    <scope>NUCLEOTIDE SEQUENCE [LARGE SCALE GENOMIC DNA]</scope>
    <source>
        <strain evidence="2 3">CCFEE 5792</strain>
    </source>
</reference>
<comment type="caution">
    <text evidence="2">The sequence shown here is derived from an EMBL/GenBank/DDBJ whole genome shotgun (WGS) entry which is preliminary data.</text>
</comment>
<feature type="region of interest" description="Disordered" evidence="1">
    <location>
        <begin position="150"/>
        <end position="516"/>
    </location>
</feature>
<accession>A0AAV9MVK2</accession>
<dbReference type="GeneID" id="89977188"/>
<feature type="region of interest" description="Disordered" evidence="1">
    <location>
        <begin position="49"/>
        <end position="112"/>
    </location>
</feature>
<dbReference type="RefSeq" id="XP_064701276.1">
    <property type="nucleotide sequence ID" value="XM_064852569.1"/>
</dbReference>
<proteinExistence type="predicted"/>
<dbReference type="Proteomes" id="UP001358417">
    <property type="component" value="Unassembled WGS sequence"/>
</dbReference>
<organism evidence="2 3">
    <name type="scientific">Exophiala bonariae</name>
    <dbReference type="NCBI Taxonomy" id="1690606"/>
    <lineage>
        <taxon>Eukaryota</taxon>
        <taxon>Fungi</taxon>
        <taxon>Dikarya</taxon>
        <taxon>Ascomycota</taxon>
        <taxon>Pezizomycotina</taxon>
        <taxon>Eurotiomycetes</taxon>
        <taxon>Chaetothyriomycetidae</taxon>
        <taxon>Chaetothyriales</taxon>
        <taxon>Herpotrichiellaceae</taxon>
        <taxon>Exophiala</taxon>
    </lineage>
</organism>
<dbReference type="EMBL" id="JAVRRD010000035">
    <property type="protein sequence ID" value="KAK5045658.1"/>
    <property type="molecule type" value="Genomic_DNA"/>
</dbReference>
<dbReference type="AlphaFoldDB" id="A0AAV9MVK2"/>
<feature type="compositionally biased region" description="Polar residues" evidence="1">
    <location>
        <begin position="96"/>
        <end position="112"/>
    </location>
</feature>
<feature type="compositionally biased region" description="Low complexity" evidence="1">
    <location>
        <begin position="380"/>
        <end position="395"/>
    </location>
</feature>
<evidence type="ECO:0000256" key="1">
    <source>
        <dbReference type="SAM" id="MobiDB-lite"/>
    </source>
</evidence>
<sequence length="828" mass="92904">MAATVGPLLNGNMPVVRHLNEALEYEKILKLRDEVFAGNHPRLTVPAHAVQHPSAQSQSQSSSQSYLNIPPTYPPSASQTHSANLQSKREEEATRSQKQLNGGFTTSTQPASNVSEFDPVLLTKSDDLVRAETQLKRQRLEKALKDQFEQKRLDARKKPAPAEAKPDFDLQAMLTKASDIVKPSSAKDDADASDSLDENSFYSSRAPDSVQDGPSSSGGEEDGEADQTSGPRVSAVMGEPLQMDDDADALAYIRHSPPRIPDPIKHNVPVDHAIMDLDDEEEEGEYSPPEATEQYPTNSNTLPGAMQDSRDPRGRPLRRYSEAGDNGRRAASPAEANMRIVRNHITSPIAPQPSRVSPLAVAKDQPFSQNGRQMRTRRAQQQGSPPSPDDSQSLPARKKRKVERPRRTRRNGGLSPDAFIKEENVSPPPFHDVQPLGSGRPRPAASERPIIVEDDEPVQQIRYMPPPPTRYVESPLRPLPRQVEQLMPLSEPRVSSRASMRPVRDDQDLRRVASLHNMRSEATRDYVEPYYESPLRARAASYARTGSPALMESPRQPRDIPIEYDQPPQEVRVMRTPAPVYREVYDDGEGGYRYAAEPMPPPPPPMERIVVDQYGRKFREIIAPERPSVAPRAMSVRRGEPEPLYESYQSPRASSVFVDSGPERSYAAEMPPPQITYRRLGEPGRSSAVPVSATREYHDPSQLARPSSVQVVDRASRQPVYADDRAEFREPIRMSSVRPVASRYEESRPVEMLTRGQSVRPAAREGSVFVDDRPRVHQEYLPIEQPRYRAVEPEKRFFDAQGREVIMPMMDTLVDAPMDGRHRVMERY</sequence>
<feature type="region of interest" description="Disordered" evidence="1">
    <location>
        <begin position="546"/>
        <end position="579"/>
    </location>
</feature>
<feature type="compositionally biased region" description="Basic residues" evidence="1">
    <location>
        <begin position="396"/>
        <end position="410"/>
    </location>
</feature>